<dbReference type="EMBL" id="DNAN01000582">
    <property type="protein sequence ID" value="HAW77328.1"/>
    <property type="molecule type" value="Genomic_DNA"/>
</dbReference>
<organism evidence="1 2">
    <name type="scientific">Alteromonas australica</name>
    <dbReference type="NCBI Taxonomy" id="589873"/>
    <lineage>
        <taxon>Bacteria</taxon>
        <taxon>Pseudomonadati</taxon>
        <taxon>Pseudomonadota</taxon>
        <taxon>Gammaproteobacteria</taxon>
        <taxon>Alteromonadales</taxon>
        <taxon>Alteromonadaceae</taxon>
        <taxon>Alteromonas/Salinimonas group</taxon>
        <taxon>Alteromonas</taxon>
    </lineage>
</organism>
<name>A0A350P7R1_9ALTE</name>
<comment type="caution">
    <text evidence="1">The sequence shown here is derived from an EMBL/GenBank/DDBJ whole genome shotgun (WGS) entry which is preliminary data.</text>
</comment>
<reference evidence="1 2" key="1">
    <citation type="journal article" date="2018" name="Nat. Biotechnol.">
        <title>A standardized bacterial taxonomy based on genome phylogeny substantially revises the tree of life.</title>
        <authorList>
            <person name="Parks D.H."/>
            <person name="Chuvochina M."/>
            <person name="Waite D.W."/>
            <person name="Rinke C."/>
            <person name="Skarshewski A."/>
            <person name="Chaumeil P.A."/>
            <person name="Hugenholtz P."/>
        </authorList>
    </citation>
    <scope>NUCLEOTIDE SEQUENCE [LARGE SCALE GENOMIC DNA]</scope>
    <source>
        <strain evidence="1">UBA11978</strain>
    </source>
</reference>
<protein>
    <submittedName>
        <fullName evidence="1">Uncharacterized protein</fullName>
    </submittedName>
</protein>
<proteinExistence type="predicted"/>
<evidence type="ECO:0000313" key="2">
    <source>
        <dbReference type="Proteomes" id="UP000263517"/>
    </source>
</evidence>
<gene>
    <name evidence="1" type="ORF">DCW74_16535</name>
</gene>
<accession>A0A350P7R1</accession>
<dbReference type="AlphaFoldDB" id="A0A350P7R1"/>
<dbReference type="Proteomes" id="UP000263517">
    <property type="component" value="Unassembled WGS sequence"/>
</dbReference>
<evidence type="ECO:0000313" key="1">
    <source>
        <dbReference type="EMBL" id="HAW77328.1"/>
    </source>
</evidence>
<sequence>MLKSINKDTDSVFYTAIENVEDVSHWHVEDNSQKNYYEEDKNYAADGKFTIHSPAVKNTLVSFFDIYANQLKNSEHVYLGFYTTTGVGKERKHTLDNGVTIELPDEPLLELLASKKDLKDIVVTAIHEVLKEEYERQYPNQDNRGHLQTLNQQSISQLRTFLGRITWKFGQDDEISLKKTVLDLIKTSPLHNVNHANKEEIIFSLLMEKLDEKQNKTNLVEKLVHSSDVKLIFKQAESELPGLVMDPVWQELERLQLEITDKRSLIDKIEAVAKDYPKNKFQHLARKACRSKKEQSDSNKTVLSLKYRVFEACNDYFFENDRKPNLTVNEVDSLFSDLFNESVESIDELKKDYHYSLSNKKLIEGIVLDLFDTCFLAFDERENDK</sequence>